<comment type="caution">
    <text evidence="2">The sequence shown here is derived from an EMBL/GenBank/DDBJ whole genome shotgun (WGS) entry which is preliminary data.</text>
</comment>
<proteinExistence type="predicted"/>
<sequence>MEEVVGDANVQDGEIAMTDQTEPSDDSGAASPRVISVEDFQALIQRVATHDQRLEEILRILRMPVAVTPSPPSTSEVPVTQEMDTLIVATSTVPTTVVVISETIVLPSV</sequence>
<evidence type="ECO:0000256" key="1">
    <source>
        <dbReference type="SAM" id="MobiDB-lite"/>
    </source>
</evidence>
<evidence type="ECO:0000313" key="3">
    <source>
        <dbReference type="Proteomes" id="UP001417504"/>
    </source>
</evidence>
<feature type="region of interest" description="Disordered" evidence="1">
    <location>
        <begin position="1"/>
        <end position="32"/>
    </location>
</feature>
<organism evidence="2 3">
    <name type="scientific">Stephania japonica</name>
    <dbReference type="NCBI Taxonomy" id="461633"/>
    <lineage>
        <taxon>Eukaryota</taxon>
        <taxon>Viridiplantae</taxon>
        <taxon>Streptophyta</taxon>
        <taxon>Embryophyta</taxon>
        <taxon>Tracheophyta</taxon>
        <taxon>Spermatophyta</taxon>
        <taxon>Magnoliopsida</taxon>
        <taxon>Ranunculales</taxon>
        <taxon>Menispermaceae</taxon>
        <taxon>Menispermoideae</taxon>
        <taxon>Cissampelideae</taxon>
        <taxon>Stephania</taxon>
    </lineage>
</organism>
<dbReference type="Proteomes" id="UP001417504">
    <property type="component" value="Unassembled WGS sequence"/>
</dbReference>
<gene>
    <name evidence="2" type="ORF">Sjap_002329</name>
</gene>
<protein>
    <submittedName>
        <fullName evidence="2">Uncharacterized protein</fullName>
    </submittedName>
</protein>
<dbReference type="AlphaFoldDB" id="A0AAP0KNG4"/>
<dbReference type="EMBL" id="JBBNAE010000001">
    <property type="protein sequence ID" value="KAK9154849.1"/>
    <property type="molecule type" value="Genomic_DNA"/>
</dbReference>
<evidence type="ECO:0000313" key="2">
    <source>
        <dbReference type="EMBL" id="KAK9154849.1"/>
    </source>
</evidence>
<keyword evidence="3" id="KW-1185">Reference proteome</keyword>
<accession>A0AAP0KNG4</accession>
<name>A0AAP0KNG4_9MAGN</name>
<reference evidence="2 3" key="1">
    <citation type="submission" date="2024-01" db="EMBL/GenBank/DDBJ databases">
        <title>Genome assemblies of Stephania.</title>
        <authorList>
            <person name="Yang L."/>
        </authorList>
    </citation>
    <scope>NUCLEOTIDE SEQUENCE [LARGE SCALE GENOMIC DNA]</scope>
    <source>
        <strain evidence="2">QJT</strain>
        <tissue evidence="2">Leaf</tissue>
    </source>
</reference>